<proteinExistence type="predicted"/>
<dbReference type="STRING" id="1232681.ADIS_1184"/>
<name>R7ZVZ7_9BACT</name>
<dbReference type="EMBL" id="AQHR01000040">
    <property type="protein sequence ID" value="EON78321.1"/>
    <property type="molecule type" value="Genomic_DNA"/>
</dbReference>
<gene>
    <name evidence="1" type="ORF">ADIS_1184</name>
</gene>
<dbReference type="AlphaFoldDB" id="R7ZVZ7"/>
<comment type="caution">
    <text evidence="1">The sequence shown here is derived from an EMBL/GenBank/DDBJ whole genome shotgun (WGS) entry which is preliminary data.</text>
</comment>
<evidence type="ECO:0000313" key="2">
    <source>
        <dbReference type="Proteomes" id="UP000013909"/>
    </source>
</evidence>
<keyword evidence="2" id="KW-1185">Reference proteome</keyword>
<protein>
    <submittedName>
        <fullName evidence="1">Uncharacterized protein</fullName>
    </submittedName>
</protein>
<reference evidence="1 2" key="1">
    <citation type="submission" date="2013-02" db="EMBL/GenBank/DDBJ databases">
        <title>A novel strain isolated from Lonar lake, Maharashtra, India.</title>
        <authorList>
            <person name="Singh A."/>
        </authorList>
    </citation>
    <scope>NUCLEOTIDE SEQUENCE [LARGE SCALE GENOMIC DNA]</scope>
    <source>
        <strain evidence="1 2">AK24</strain>
    </source>
</reference>
<sequence>MHLGYVHQTDEINIQKSERAVLIPENFCFFLGESTYPFSFKGFVEVILLLVSVWFDNC</sequence>
<organism evidence="1 2">
    <name type="scientific">Lunatimonas lonarensis</name>
    <dbReference type="NCBI Taxonomy" id="1232681"/>
    <lineage>
        <taxon>Bacteria</taxon>
        <taxon>Pseudomonadati</taxon>
        <taxon>Bacteroidota</taxon>
        <taxon>Cytophagia</taxon>
        <taxon>Cytophagales</taxon>
        <taxon>Cyclobacteriaceae</taxon>
    </lineage>
</organism>
<evidence type="ECO:0000313" key="1">
    <source>
        <dbReference type="EMBL" id="EON78321.1"/>
    </source>
</evidence>
<dbReference type="Proteomes" id="UP000013909">
    <property type="component" value="Unassembled WGS sequence"/>
</dbReference>
<accession>R7ZVZ7</accession>